<sequence length="165" mass="18533">MPEPAEILPLNEAEQAWLAEQLTRARELGLTSIDALEEFFEAQRSAWYEQREDRRPDPSPQVTLIGAALGQMLIEACDLEWSVLTDEQGTALAVTGETTSIALLPMSSVAKRWTGETMTSLPEYLELASAEVERLRRAAARDLTSPDEPADRGQRTRGRRHRSRR</sequence>
<gene>
    <name evidence="3" type="ORF">NCTC11923_00764</name>
</gene>
<accession>A0A3S4TBK4</accession>
<dbReference type="Proteomes" id="UP000276899">
    <property type="component" value="Chromosome"/>
</dbReference>
<dbReference type="Pfam" id="PF12713">
    <property type="entry name" value="DUF3806"/>
    <property type="match status" value="1"/>
</dbReference>
<dbReference type="EMBL" id="LR134363">
    <property type="protein sequence ID" value="VEG74144.1"/>
    <property type="molecule type" value="Genomic_DNA"/>
</dbReference>
<evidence type="ECO:0000313" key="4">
    <source>
        <dbReference type="Proteomes" id="UP000276899"/>
    </source>
</evidence>
<feature type="region of interest" description="Disordered" evidence="1">
    <location>
        <begin position="138"/>
        <end position="165"/>
    </location>
</feature>
<proteinExistence type="predicted"/>
<reference evidence="3 4" key="1">
    <citation type="submission" date="2018-12" db="EMBL/GenBank/DDBJ databases">
        <authorList>
            <consortium name="Pathogen Informatics"/>
        </authorList>
    </citation>
    <scope>NUCLEOTIDE SEQUENCE [LARGE SCALE GENOMIC DNA]</scope>
    <source>
        <strain evidence="3 4">NCTC11923</strain>
    </source>
</reference>
<dbReference type="InterPro" id="IPR024266">
    <property type="entry name" value="DUF3806"/>
</dbReference>
<keyword evidence="4" id="KW-1185">Reference proteome</keyword>
<feature type="domain" description="DUF3806" evidence="2">
    <location>
        <begin position="61"/>
        <end position="115"/>
    </location>
</feature>
<evidence type="ECO:0000256" key="1">
    <source>
        <dbReference type="SAM" id="MobiDB-lite"/>
    </source>
</evidence>
<dbReference type="STRING" id="1278298.GCA_000428685_00285"/>
<protein>
    <submittedName>
        <fullName evidence="3">Domain of uncharacterized function (DUF3806)</fullName>
    </submittedName>
</protein>
<dbReference type="RefSeq" id="WP_026426425.1">
    <property type="nucleotide sequence ID" value="NZ_CBCRWE010000020.1"/>
</dbReference>
<dbReference type="KEGG" id="asla:NCTC11923_00764"/>
<organism evidence="3 4">
    <name type="scientific">Actinomyces slackii</name>
    <dbReference type="NCBI Taxonomy" id="52774"/>
    <lineage>
        <taxon>Bacteria</taxon>
        <taxon>Bacillati</taxon>
        <taxon>Actinomycetota</taxon>
        <taxon>Actinomycetes</taxon>
        <taxon>Actinomycetales</taxon>
        <taxon>Actinomycetaceae</taxon>
        <taxon>Actinomyces</taxon>
    </lineage>
</organism>
<dbReference type="AlphaFoldDB" id="A0A3S4TBK4"/>
<feature type="compositionally biased region" description="Basic residues" evidence="1">
    <location>
        <begin position="155"/>
        <end position="165"/>
    </location>
</feature>
<evidence type="ECO:0000313" key="3">
    <source>
        <dbReference type="EMBL" id="VEG74144.1"/>
    </source>
</evidence>
<evidence type="ECO:0000259" key="2">
    <source>
        <dbReference type="Pfam" id="PF12713"/>
    </source>
</evidence>
<name>A0A3S4TBK4_9ACTO</name>